<proteinExistence type="predicted"/>
<dbReference type="Proteomes" id="UP001589698">
    <property type="component" value="Unassembled WGS sequence"/>
</dbReference>
<protein>
    <submittedName>
        <fullName evidence="1">DUF2017 domain-containing protein</fullName>
    </submittedName>
</protein>
<accession>A0ABV6DY99</accession>
<organism evidence="1 2">
    <name type="scientific">Nocardioides zeicaulis</name>
    <dbReference type="NCBI Taxonomy" id="1776857"/>
    <lineage>
        <taxon>Bacteria</taxon>
        <taxon>Bacillati</taxon>
        <taxon>Actinomycetota</taxon>
        <taxon>Actinomycetes</taxon>
        <taxon>Propionibacteriales</taxon>
        <taxon>Nocardioidaceae</taxon>
        <taxon>Nocardioides</taxon>
    </lineage>
</organism>
<dbReference type="EMBL" id="JBHLXH010000001">
    <property type="protein sequence ID" value="MFC0221709.1"/>
    <property type="molecule type" value="Genomic_DNA"/>
</dbReference>
<gene>
    <name evidence="1" type="ORF">ACFFJG_04395</name>
</gene>
<dbReference type="InterPro" id="IPR018561">
    <property type="entry name" value="AosR"/>
</dbReference>
<keyword evidence="2" id="KW-1185">Reference proteome</keyword>
<evidence type="ECO:0000313" key="2">
    <source>
        <dbReference type="Proteomes" id="UP001589698"/>
    </source>
</evidence>
<sequence length="196" mass="21642">MSGFERDTRTMRVIATFTGFEADLLRSLASQIVELLRNERAEPPTPSADPFEALTAEFSGASTVPDDPVLARLFPVAYPADEDAAADFRRFTEGALRDGKAAAAALVIDTLEEGGLPPELDQDGLMVDVELDEASAETWMRAFTDIRLALATRLGVEADDEHYWHSLPDDDPRAQAHDIYEWVGYLQETLVEALTR</sequence>
<dbReference type="Pfam" id="PF09438">
    <property type="entry name" value="DUF2017"/>
    <property type="match status" value="1"/>
</dbReference>
<name>A0ABV6DY99_9ACTN</name>
<reference evidence="1 2" key="1">
    <citation type="submission" date="2024-09" db="EMBL/GenBank/DDBJ databases">
        <authorList>
            <person name="Sun Q."/>
            <person name="Mori K."/>
        </authorList>
    </citation>
    <scope>NUCLEOTIDE SEQUENCE [LARGE SCALE GENOMIC DNA]</scope>
    <source>
        <strain evidence="1 2">CCM 8654</strain>
    </source>
</reference>
<dbReference type="RefSeq" id="WP_378517382.1">
    <property type="nucleotide sequence ID" value="NZ_CBCSDI010000011.1"/>
</dbReference>
<comment type="caution">
    <text evidence="1">The sequence shown here is derived from an EMBL/GenBank/DDBJ whole genome shotgun (WGS) entry which is preliminary data.</text>
</comment>
<evidence type="ECO:0000313" key="1">
    <source>
        <dbReference type="EMBL" id="MFC0221709.1"/>
    </source>
</evidence>